<feature type="region of interest" description="Disordered" evidence="5">
    <location>
        <begin position="1"/>
        <end position="27"/>
    </location>
</feature>
<gene>
    <name evidence="8" type="primary">sppA</name>
    <name evidence="8" type="ORF">Taqua_00135</name>
</gene>
<feature type="compositionally biased region" description="Polar residues" evidence="5">
    <location>
        <begin position="1"/>
        <end position="11"/>
    </location>
</feature>
<dbReference type="AlphaFoldDB" id="A0A554WWJ3"/>
<evidence type="ECO:0000256" key="4">
    <source>
        <dbReference type="ARBA" id="ARBA00022825"/>
    </source>
</evidence>
<feature type="transmembrane region" description="Helical" evidence="6">
    <location>
        <begin position="55"/>
        <end position="72"/>
    </location>
</feature>
<evidence type="ECO:0000256" key="5">
    <source>
        <dbReference type="SAM" id="MobiDB-lite"/>
    </source>
</evidence>
<keyword evidence="2" id="KW-0645">Protease</keyword>
<dbReference type="EMBL" id="VJNA01000001">
    <property type="protein sequence ID" value="TSE27939.1"/>
    <property type="molecule type" value="Genomic_DNA"/>
</dbReference>
<dbReference type="InterPro" id="IPR029045">
    <property type="entry name" value="ClpP/crotonase-like_dom_sf"/>
</dbReference>
<dbReference type="PANTHER" id="PTHR42987:SF8">
    <property type="entry name" value="PROTEINASE"/>
    <property type="match status" value="1"/>
</dbReference>
<comment type="similarity">
    <text evidence="1">Belongs to the peptidase S49 family.</text>
</comment>
<dbReference type="Pfam" id="PF01343">
    <property type="entry name" value="Peptidase_S49"/>
    <property type="match status" value="1"/>
</dbReference>
<comment type="caution">
    <text evidence="8">The sequence shown here is derived from an EMBL/GenBank/DDBJ whole genome shotgun (WGS) entry which is preliminary data.</text>
</comment>
<proteinExistence type="inferred from homology"/>
<keyword evidence="6" id="KW-0812">Transmembrane</keyword>
<evidence type="ECO:0000256" key="2">
    <source>
        <dbReference type="ARBA" id="ARBA00022670"/>
    </source>
</evidence>
<dbReference type="GO" id="GO:0008236">
    <property type="term" value="F:serine-type peptidase activity"/>
    <property type="evidence" value="ECO:0007669"/>
    <property type="project" value="UniProtKB-KW"/>
</dbReference>
<accession>A0A554WWJ3</accession>
<dbReference type="RefSeq" id="WP_144324132.1">
    <property type="nucleotide sequence ID" value="NZ_VJNA01000001.1"/>
</dbReference>
<keyword evidence="6" id="KW-1133">Transmembrane helix</keyword>
<dbReference type="Gene3D" id="3.90.226.10">
    <property type="entry name" value="2-enoyl-CoA Hydratase, Chain A, domain 1"/>
    <property type="match status" value="1"/>
</dbReference>
<evidence type="ECO:0000259" key="7">
    <source>
        <dbReference type="Pfam" id="PF01343"/>
    </source>
</evidence>
<protein>
    <submittedName>
        <fullName evidence="8">Putative signal peptide peptidase SppA</fullName>
        <ecNumber evidence="8">3.4.21.-</ecNumber>
    </submittedName>
</protein>
<evidence type="ECO:0000256" key="1">
    <source>
        <dbReference type="ARBA" id="ARBA00008683"/>
    </source>
</evidence>
<dbReference type="EC" id="3.4.21.-" evidence="8"/>
<name>A0A554WWJ3_9BURK</name>
<organism evidence="8 9">
    <name type="scientific">Tepidimonas aquatica</name>
    <dbReference type="NCBI Taxonomy" id="247482"/>
    <lineage>
        <taxon>Bacteria</taxon>
        <taxon>Pseudomonadati</taxon>
        <taxon>Pseudomonadota</taxon>
        <taxon>Betaproteobacteria</taxon>
        <taxon>Burkholderiales</taxon>
        <taxon>Tepidimonas</taxon>
    </lineage>
</organism>
<dbReference type="CDD" id="cd07023">
    <property type="entry name" value="S49_Sppa_N_C"/>
    <property type="match status" value="1"/>
</dbReference>
<dbReference type="OrthoDB" id="9764363at2"/>
<sequence length="336" mass="36575">MTSSDPTNTTPPHEGAAATVPRSSQPAPGWERALLEKVLLAQLAEQRAARRWRNLWRSVWLALVLLAGWLAYSDTVLPTKPKSTPHTALVEIRGPIGPEDEANASALVGALRAAFEDPGAQAVVLLIDSPGGSPVQAGSVNDEIWRLKNKHDKPVYAVVEETCASAAYYIAAAADRIYVDKASLVGSIGVLMDGFGFTGLMDKLGVERRLLTAGENKGFLDPFSPQTPAHRAHAQRMLDDIHRQFIVVVRKGRGDRLKETPETFSGLVWTGERAVELGLADDFGNVDYVAREVVQAEDIIDYTQRESVAERLARRFGAGAAESLLHLARGAWPAWR</sequence>
<dbReference type="GO" id="GO:0006508">
    <property type="term" value="P:proteolysis"/>
    <property type="evidence" value="ECO:0007669"/>
    <property type="project" value="UniProtKB-KW"/>
</dbReference>
<evidence type="ECO:0000256" key="3">
    <source>
        <dbReference type="ARBA" id="ARBA00022801"/>
    </source>
</evidence>
<dbReference type="SUPFAM" id="SSF52096">
    <property type="entry name" value="ClpP/crotonase"/>
    <property type="match status" value="1"/>
</dbReference>
<keyword evidence="3 8" id="KW-0378">Hydrolase</keyword>
<dbReference type="Proteomes" id="UP000318554">
    <property type="component" value="Unassembled WGS sequence"/>
</dbReference>
<dbReference type="PANTHER" id="PTHR42987">
    <property type="entry name" value="PEPTIDASE S49"/>
    <property type="match status" value="1"/>
</dbReference>
<feature type="domain" description="Peptidase S49" evidence="7">
    <location>
        <begin position="149"/>
        <end position="296"/>
    </location>
</feature>
<keyword evidence="9" id="KW-1185">Reference proteome</keyword>
<evidence type="ECO:0000313" key="8">
    <source>
        <dbReference type="EMBL" id="TSE27939.1"/>
    </source>
</evidence>
<dbReference type="InterPro" id="IPR002142">
    <property type="entry name" value="Peptidase_S49"/>
</dbReference>
<dbReference type="InterPro" id="IPR047272">
    <property type="entry name" value="S49_SppA_C"/>
</dbReference>
<evidence type="ECO:0000313" key="9">
    <source>
        <dbReference type="Proteomes" id="UP000318554"/>
    </source>
</evidence>
<reference evidence="8 9" key="1">
    <citation type="submission" date="2019-07" db="EMBL/GenBank/DDBJ databases">
        <title>Tepidimonas aquatica CLN-1 draft genome.</title>
        <authorList>
            <person name="Da Costa M.S."/>
            <person name="Froufe H.J.C."/>
            <person name="Egas C."/>
            <person name="Albuquerque L."/>
        </authorList>
    </citation>
    <scope>NUCLEOTIDE SEQUENCE [LARGE SCALE GENOMIC DNA]</scope>
    <source>
        <strain evidence="8 9">CLN-1</strain>
    </source>
</reference>
<evidence type="ECO:0000256" key="6">
    <source>
        <dbReference type="SAM" id="Phobius"/>
    </source>
</evidence>
<keyword evidence="4" id="KW-0720">Serine protease</keyword>
<keyword evidence="6" id="KW-0472">Membrane</keyword>